<accession>A0ABS8RHV2</accession>
<evidence type="ECO:0000313" key="3">
    <source>
        <dbReference type="Proteomes" id="UP000823775"/>
    </source>
</evidence>
<feature type="region of interest" description="Disordered" evidence="1">
    <location>
        <begin position="1"/>
        <end position="36"/>
    </location>
</feature>
<proteinExistence type="predicted"/>
<feature type="compositionally biased region" description="Low complexity" evidence="1">
    <location>
        <begin position="23"/>
        <end position="34"/>
    </location>
</feature>
<comment type="caution">
    <text evidence="2">The sequence shown here is derived from an EMBL/GenBank/DDBJ whole genome shotgun (WGS) entry which is preliminary data.</text>
</comment>
<keyword evidence="3" id="KW-1185">Reference proteome</keyword>
<dbReference type="Proteomes" id="UP000823775">
    <property type="component" value="Unassembled WGS sequence"/>
</dbReference>
<organism evidence="2 3">
    <name type="scientific">Datura stramonium</name>
    <name type="common">Jimsonweed</name>
    <name type="synonym">Common thornapple</name>
    <dbReference type="NCBI Taxonomy" id="4076"/>
    <lineage>
        <taxon>Eukaryota</taxon>
        <taxon>Viridiplantae</taxon>
        <taxon>Streptophyta</taxon>
        <taxon>Embryophyta</taxon>
        <taxon>Tracheophyta</taxon>
        <taxon>Spermatophyta</taxon>
        <taxon>Magnoliopsida</taxon>
        <taxon>eudicotyledons</taxon>
        <taxon>Gunneridae</taxon>
        <taxon>Pentapetalae</taxon>
        <taxon>asterids</taxon>
        <taxon>lamiids</taxon>
        <taxon>Solanales</taxon>
        <taxon>Solanaceae</taxon>
        <taxon>Solanoideae</taxon>
        <taxon>Datureae</taxon>
        <taxon>Datura</taxon>
    </lineage>
</organism>
<protein>
    <submittedName>
        <fullName evidence="2">Uncharacterized protein</fullName>
    </submittedName>
</protein>
<evidence type="ECO:0000313" key="2">
    <source>
        <dbReference type="EMBL" id="MCD7446391.1"/>
    </source>
</evidence>
<name>A0ABS8RHV2_DATST</name>
<sequence>MAGDCRQKNAAVEGHHSQHNQISQSDSDSVQSRLDQPRRHVINTLFDVISVREPLDEEGECKNDEKCEDIHTDVVVSRPTGEENFGVFSPEKRHVHHHHVVAVRGG</sequence>
<evidence type="ECO:0000256" key="1">
    <source>
        <dbReference type="SAM" id="MobiDB-lite"/>
    </source>
</evidence>
<dbReference type="EMBL" id="JACEIK010000013">
    <property type="protein sequence ID" value="MCD7446391.1"/>
    <property type="molecule type" value="Genomic_DNA"/>
</dbReference>
<gene>
    <name evidence="2" type="ORF">HAX54_005999</name>
</gene>
<reference evidence="2 3" key="1">
    <citation type="journal article" date="2021" name="BMC Genomics">
        <title>Datura genome reveals duplications of psychoactive alkaloid biosynthetic genes and high mutation rate following tissue culture.</title>
        <authorList>
            <person name="Rajewski A."/>
            <person name="Carter-House D."/>
            <person name="Stajich J."/>
            <person name="Litt A."/>
        </authorList>
    </citation>
    <scope>NUCLEOTIDE SEQUENCE [LARGE SCALE GENOMIC DNA]</scope>
    <source>
        <strain evidence="2">AR-01</strain>
    </source>
</reference>